<dbReference type="STRING" id="643867.Ftrac_1103"/>
<reference evidence="4 5" key="1">
    <citation type="journal article" date="2011" name="Stand. Genomic Sci.">
        <title>Complete genome sequence of Marivirga tractuosa type strain (H-43).</title>
        <authorList>
            <person name="Pagani I."/>
            <person name="Chertkov O."/>
            <person name="Lapidus A."/>
            <person name="Lucas S."/>
            <person name="Del Rio T.G."/>
            <person name="Tice H."/>
            <person name="Copeland A."/>
            <person name="Cheng J.F."/>
            <person name="Nolan M."/>
            <person name="Saunders E."/>
            <person name="Pitluck S."/>
            <person name="Held B."/>
            <person name="Goodwin L."/>
            <person name="Liolios K."/>
            <person name="Ovchinikova G."/>
            <person name="Ivanova N."/>
            <person name="Mavromatis K."/>
            <person name="Pati A."/>
            <person name="Chen A."/>
            <person name="Palaniappan K."/>
            <person name="Land M."/>
            <person name="Hauser L."/>
            <person name="Jeffries C.D."/>
            <person name="Detter J.C."/>
            <person name="Han C."/>
            <person name="Tapia R."/>
            <person name="Ngatchou-Djao O.D."/>
            <person name="Rohde M."/>
            <person name="Goker M."/>
            <person name="Spring S."/>
            <person name="Sikorski J."/>
            <person name="Woyke T."/>
            <person name="Bristow J."/>
            <person name="Eisen J.A."/>
            <person name="Markowitz V."/>
            <person name="Hugenholtz P."/>
            <person name="Klenk H.P."/>
            <person name="Kyrpides N.C."/>
        </authorList>
    </citation>
    <scope>NUCLEOTIDE SEQUENCE [LARGE SCALE GENOMIC DNA]</scope>
    <source>
        <strain evidence="5">ATCC 23168 / DSM 4126 / NBRC 15989 / NCIMB 1408 / VKM B-1430 / H-43</strain>
    </source>
</reference>
<feature type="domain" description="Response regulatory" evidence="2">
    <location>
        <begin position="3"/>
        <end position="114"/>
    </location>
</feature>
<keyword evidence="5" id="KW-1185">Reference proteome</keyword>
<dbReference type="PANTHER" id="PTHR37299:SF1">
    <property type="entry name" value="STAGE 0 SPORULATION PROTEIN A HOMOLOG"/>
    <property type="match status" value="1"/>
</dbReference>
<evidence type="ECO:0000259" key="3">
    <source>
        <dbReference type="PROSITE" id="PS50930"/>
    </source>
</evidence>
<evidence type="ECO:0000259" key="2">
    <source>
        <dbReference type="PROSITE" id="PS50110"/>
    </source>
</evidence>
<evidence type="ECO:0000313" key="4">
    <source>
        <dbReference type="EMBL" id="ADR21098.1"/>
    </source>
</evidence>
<dbReference type="InterPro" id="IPR046947">
    <property type="entry name" value="LytR-like"/>
</dbReference>
<dbReference type="SUPFAM" id="SSF52172">
    <property type="entry name" value="CheY-like"/>
    <property type="match status" value="1"/>
</dbReference>
<dbReference type="InterPro" id="IPR007492">
    <property type="entry name" value="LytTR_DNA-bd_dom"/>
</dbReference>
<keyword evidence="1" id="KW-0597">Phosphoprotein</keyword>
<dbReference type="EMBL" id="CP002349">
    <property type="protein sequence ID" value="ADR21098.1"/>
    <property type="molecule type" value="Genomic_DNA"/>
</dbReference>
<feature type="domain" description="HTH LytTR-type" evidence="3">
    <location>
        <begin position="132"/>
        <end position="228"/>
    </location>
</feature>
<dbReference type="SMART" id="SM00448">
    <property type="entry name" value="REC"/>
    <property type="match status" value="1"/>
</dbReference>
<evidence type="ECO:0000313" key="5">
    <source>
        <dbReference type="Proteomes" id="UP000008720"/>
    </source>
</evidence>
<dbReference type="eggNOG" id="COG3279">
    <property type="taxonomic scope" value="Bacteria"/>
</dbReference>
<dbReference type="Proteomes" id="UP000008720">
    <property type="component" value="Chromosome"/>
</dbReference>
<accession>E4TUZ3</accession>
<dbReference type="SMART" id="SM00850">
    <property type="entry name" value="LytTR"/>
    <property type="match status" value="1"/>
</dbReference>
<dbReference type="HOGENOM" id="CLU_000445_14_1_10"/>
<gene>
    <name evidence="4" type="ordered locus">Ftrac_1103</name>
</gene>
<dbReference type="KEGG" id="mtt:Ftrac_1103"/>
<dbReference type="InterPro" id="IPR001789">
    <property type="entry name" value="Sig_transdc_resp-reg_receiver"/>
</dbReference>
<dbReference type="Gene3D" id="3.40.50.2300">
    <property type="match status" value="1"/>
</dbReference>
<dbReference type="RefSeq" id="WP_013453249.1">
    <property type="nucleotide sequence ID" value="NC_014759.1"/>
</dbReference>
<evidence type="ECO:0000256" key="1">
    <source>
        <dbReference type="PROSITE-ProRule" id="PRU00169"/>
    </source>
</evidence>
<dbReference type="Pfam" id="PF00072">
    <property type="entry name" value="Response_reg"/>
    <property type="match status" value="1"/>
</dbReference>
<protein>
    <submittedName>
        <fullName evidence="4">Two component transcriptional regulator, LytTR family</fullName>
    </submittedName>
</protein>
<dbReference type="PROSITE" id="PS50110">
    <property type="entry name" value="RESPONSE_REGULATORY"/>
    <property type="match status" value="1"/>
</dbReference>
<dbReference type="Pfam" id="PF04397">
    <property type="entry name" value="LytTR"/>
    <property type="match status" value="1"/>
</dbReference>
<name>E4TUZ3_MARTH</name>
<sequence length="228" mass="25838">MIKCVAIDDEKKALEVISLYIGRIDQLELVATFIDPIKASSFLQTTPVDLLFLDINMQGLNGFELLETLTQKPKVIFTSAYSEYAVNSYQVDALDYLVKPIEFTRFLKAVNKLKSEISIPKEVSADNVDEIISIKSGTAIHRVKLNDIWFVEADGNYCKYVTKSEVILVLGTLKETMSKLDDTFMQVHRSFVVAIRHIEKVEVHQLHIHGKTIPISSSYRKVVLNELS</sequence>
<dbReference type="GO" id="GO:0003677">
    <property type="term" value="F:DNA binding"/>
    <property type="evidence" value="ECO:0007669"/>
    <property type="project" value="InterPro"/>
</dbReference>
<dbReference type="PANTHER" id="PTHR37299">
    <property type="entry name" value="TRANSCRIPTIONAL REGULATOR-RELATED"/>
    <property type="match status" value="1"/>
</dbReference>
<dbReference type="InterPro" id="IPR011006">
    <property type="entry name" value="CheY-like_superfamily"/>
</dbReference>
<dbReference type="AlphaFoldDB" id="E4TUZ3"/>
<dbReference type="Gene3D" id="2.40.50.1020">
    <property type="entry name" value="LytTr DNA-binding domain"/>
    <property type="match status" value="1"/>
</dbReference>
<proteinExistence type="predicted"/>
<feature type="modified residue" description="4-aspartylphosphate" evidence="1">
    <location>
        <position position="54"/>
    </location>
</feature>
<organism evidence="4 5">
    <name type="scientific">Marivirga tractuosa (strain ATCC 23168 / DSM 4126 / NBRC 15989 / NCIMB 1408 / VKM B-1430 / H-43)</name>
    <name type="common">Microscilla tractuosa</name>
    <name type="synonym">Flexibacter tractuosus</name>
    <dbReference type="NCBI Taxonomy" id="643867"/>
    <lineage>
        <taxon>Bacteria</taxon>
        <taxon>Pseudomonadati</taxon>
        <taxon>Bacteroidota</taxon>
        <taxon>Cytophagia</taxon>
        <taxon>Cytophagales</taxon>
        <taxon>Marivirgaceae</taxon>
        <taxon>Marivirga</taxon>
    </lineage>
</organism>
<dbReference type="OrthoDB" id="1646880at2"/>
<dbReference type="PROSITE" id="PS50930">
    <property type="entry name" value="HTH_LYTTR"/>
    <property type="match status" value="1"/>
</dbReference>
<dbReference type="GO" id="GO:0000156">
    <property type="term" value="F:phosphorelay response regulator activity"/>
    <property type="evidence" value="ECO:0007669"/>
    <property type="project" value="InterPro"/>
</dbReference>